<organism evidence="4 5">
    <name type="scientific">Hymenobacter qilianensis</name>
    <dbReference type="NCBI Taxonomy" id="1385715"/>
    <lineage>
        <taxon>Bacteria</taxon>
        <taxon>Pseudomonadati</taxon>
        <taxon>Bacteroidota</taxon>
        <taxon>Cytophagia</taxon>
        <taxon>Cytophagales</taxon>
        <taxon>Hymenobacteraceae</taxon>
        <taxon>Hymenobacter</taxon>
    </lineage>
</organism>
<reference evidence="4 5" key="1">
    <citation type="submission" date="2020-08" db="EMBL/GenBank/DDBJ databases">
        <title>Genome sequence of Hymenobacter qilianensis JCM 19763T.</title>
        <authorList>
            <person name="Hyun D.-W."/>
            <person name="Bae J.-W."/>
        </authorList>
    </citation>
    <scope>NUCLEOTIDE SEQUENCE [LARGE SCALE GENOMIC DNA]</scope>
    <source>
        <strain evidence="4 5">JCM 19763</strain>
    </source>
</reference>
<feature type="chain" id="PRO_5028991370" evidence="2">
    <location>
        <begin position="26"/>
        <end position="242"/>
    </location>
</feature>
<dbReference type="KEGG" id="hqi:H9L05_05675"/>
<dbReference type="PANTHER" id="PTHR39200:SF1">
    <property type="entry name" value="AUTO-TRANSPORTER ADHESIN HEAD GIN DOMAIN-CONTAINING PROTEIN-RELATED"/>
    <property type="match status" value="1"/>
</dbReference>
<dbReference type="PANTHER" id="PTHR39200">
    <property type="entry name" value="HYPOTHETICAL EXPORTED PROTEIN"/>
    <property type="match status" value="1"/>
</dbReference>
<name>A0A7H0GXX8_9BACT</name>
<evidence type="ECO:0000256" key="1">
    <source>
        <dbReference type="SAM" id="MobiDB-lite"/>
    </source>
</evidence>
<evidence type="ECO:0000313" key="4">
    <source>
        <dbReference type="EMBL" id="QNP53144.1"/>
    </source>
</evidence>
<feature type="domain" description="Putative auto-transporter adhesin head GIN" evidence="3">
    <location>
        <begin position="36"/>
        <end position="227"/>
    </location>
</feature>
<dbReference type="Proteomes" id="UP000516093">
    <property type="component" value="Chromosome"/>
</dbReference>
<dbReference type="EMBL" id="CP060784">
    <property type="protein sequence ID" value="QNP53144.1"/>
    <property type="molecule type" value="Genomic_DNA"/>
</dbReference>
<accession>A0A7H0GXX8</accession>
<proteinExistence type="predicted"/>
<dbReference type="Gene3D" id="2.160.20.120">
    <property type="match status" value="1"/>
</dbReference>
<dbReference type="RefSeq" id="WP_187733367.1">
    <property type="nucleotide sequence ID" value="NZ_BMFN01000001.1"/>
</dbReference>
<sequence length="242" mass="25565">MKNLRLFCFPLLAVLFVLSAFRLDAAAEREVRSVPAFSQLNLAGSFNIVLRQGSPQKVEVEADPEDLSHVETTVTNGKLRVGTKQEKRGMGMSWSSYNFKRPVTVYVTMPTIEALGVSGSGNMSASEAIQGNNLELSVSGSGRMKLSRVQANKLKSSVSGSGEMAMSGTSPRHEVSISGSGQVNAPNMRSETSRVSISGSGNCRIEVTKTLDASLAGSGNVYVTGKPQINASTAGSGRVRSS</sequence>
<evidence type="ECO:0000256" key="2">
    <source>
        <dbReference type="SAM" id="SignalP"/>
    </source>
</evidence>
<keyword evidence="2" id="KW-0732">Signal</keyword>
<feature type="signal peptide" evidence="2">
    <location>
        <begin position="1"/>
        <end position="25"/>
    </location>
</feature>
<feature type="region of interest" description="Disordered" evidence="1">
    <location>
        <begin position="153"/>
        <end position="199"/>
    </location>
</feature>
<evidence type="ECO:0000259" key="3">
    <source>
        <dbReference type="Pfam" id="PF10988"/>
    </source>
</evidence>
<dbReference type="Pfam" id="PF10988">
    <property type="entry name" value="DUF2807"/>
    <property type="match status" value="1"/>
</dbReference>
<dbReference type="InterPro" id="IPR021255">
    <property type="entry name" value="DUF2807"/>
</dbReference>
<evidence type="ECO:0000313" key="5">
    <source>
        <dbReference type="Proteomes" id="UP000516093"/>
    </source>
</evidence>
<feature type="compositionally biased region" description="Polar residues" evidence="1">
    <location>
        <begin position="177"/>
        <end position="199"/>
    </location>
</feature>
<gene>
    <name evidence="4" type="ORF">H9L05_05675</name>
</gene>
<protein>
    <submittedName>
        <fullName evidence="4">DUF2807 domain-containing protein</fullName>
    </submittedName>
</protein>
<keyword evidence="5" id="KW-1185">Reference proteome</keyword>
<dbReference type="AlphaFoldDB" id="A0A7H0GXX8"/>